<evidence type="ECO:0008006" key="3">
    <source>
        <dbReference type="Google" id="ProtNLM"/>
    </source>
</evidence>
<dbReference type="Pfam" id="PF05960">
    <property type="entry name" value="DUF885"/>
    <property type="match status" value="1"/>
</dbReference>
<dbReference type="PANTHER" id="PTHR33361">
    <property type="entry name" value="GLR0591 PROTEIN"/>
    <property type="match status" value="1"/>
</dbReference>
<proteinExistence type="predicted"/>
<dbReference type="RefSeq" id="WP_157959320.1">
    <property type="nucleotide sequence ID" value="NZ_LS483254.1"/>
</dbReference>
<dbReference type="PANTHER" id="PTHR33361:SF15">
    <property type="entry name" value="DUF885 FAMILY LIPOPROTEIN"/>
    <property type="match status" value="1"/>
</dbReference>
<sequence>MPTVSEAEFYAAVDRFFSRMLEEIPVAATQFGDHRYDHRLGDHSPAARARQEKMLRDALAELEALDPASWSRDAQIDHALIRQLAKSFRRGFEKTRDHERSPGMYLDEALGGVFLLLMRDFAPLRVRMRSVVGRLAEVPRVLSQGKENLIPEQVPKVWAEVAIEGGKRSLVLFRTVIPLLSLRTPRLAPRAVRASRAAAAAVRDYIAFLEREVLPRAQGEFAAGKELFEEILHEDHFLDYTADELLERGWKIFRDTKALMETVAAKVAPGKTAREILDEAKKDHPKRGELLSVYRKEVERVRRFVQEKGVATIPPGESLTVQATPPSMRPVIPYAAYMMPGPLEEKQEGIFLVTPVDRWMPRQAQEEKLAGHNYAKIPVTCLHEAYPGHHLQLVYANRYTKTLPRKLGSVLSSLFVEGWAFYCEELMEELGYIREPVQKLARLKDQLWRAARIILDVSLHTGKMTVEEAIRFLVDEVGLERANAQAEVYRYTAAPTQPMSYLIGKLEILSVIEEYKRRNPGVPLREIHDAILSCGSLPPKLLRERLFPA</sequence>
<gene>
    <name evidence="1" type="ORF">BARAN1_0013</name>
</gene>
<accession>A0A2X3KTN4</accession>
<dbReference type="InterPro" id="IPR010281">
    <property type="entry name" value="DUF885"/>
</dbReference>
<dbReference type="AlphaFoldDB" id="A0A2X3KTN4"/>
<dbReference type="OrthoDB" id="9763405at2"/>
<keyword evidence="2" id="KW-1185">Reference proteome</keyword>
<evidence type="ECO:0000313" key="2">
    <source>
        <dbReference type="Proteomes" id="UP000249818"/>
    </source>
</evidence>
<dbReference type="Proteomes" id="UP000249818">
    <property type="component" value="Chromosome BARAN1"/>
</dbReference>
<dbReference type="EMBL" id="LS483254">
    <property type="protein sequence ID" value="SQD92038.1"/>
    <property type="molecule type" value="Genomic_DNA"/>
</dbReference>
<name>A0A2X3KTN4_9BACT</name>
<dbReference type="KEGG" id="bana:BARAN1_0013"/>
<reference evidence="2" key="1">
    <citation type="submission" date="2018-05" db="EMBL/GenBank/DDBJ databases">
        <authorList>
            <person name="Hao L."/>
        </authorList>
    </citation>
    <scope>NUCLEOTIDE SEQUENCE [LARGE SCALE GENOMIC DNA]</scope>
</reference>
<evidence type="ECO:0000313" key="1">
    <source>
        <dbReference type="EMBL" id="SQD92038.1"/>
    </source>
</evidence>
<protein>
    <recommendedName>
        <fullName evidence="3">DUF885 domain-containing protein</fullName>
    </recommendedName>
</protein>
<organism evidence="1 2">
    <name type="scientific">Candidatus Bipolaricaulis anaerobius</name>
    <dbReference type="NCBI Taxonomy" id="2026885"/>
    <lineage>
        <taxon>Bacteria</taxon>
        <taxon>Candidatus Bipolaricaulota</taxon>
        <taxon>Candidatus Bipolaricaulia</taxon>
        <taxon>Candidatus Bipolaricaulales</taxon>
        <taxon>Candidatus Bipolaricaulaceae</taxon>
        <taxon>Candidatus Bipolaricaulis</taxon>
    </lineage>
</organism>